<evidence type="ECO:0000313" key="6">
    <source>
        <dbReference type="EMBL" id="MCY0389011.1"/>
    </source>
</evidence>
<dbReference type="Proteomes" id="UP001082899">
    <property type="component" value="Unassembled WGS sequence"/>
</dbReference>
<feature type="domain" description="HTH lysR-type" evidence="5">
    <location>
        <begin position="1"/>
        <end position="58"/>
    </location>
</feature>
<proteinExistence type="inferred from homology"/>
<dbReference type="Gene3D" id="3.40.190.290">
    <property type="match status" value="1"/>
</dbReference>
<dbReference type="InterPro" id="IPR036390">
    <property type="entry name" value="WH_DNA-bd_sf"/>
</dbReference>
<accession>A0ABT3ZR34</accession>
<dbReference type="CDD" id="cd08440">
    <property type="entry name" value="PBP2_LTTR_like_4"/>
    <property type="match status" value="1"/>
</dbReference>
<comment type="similarity">
    <text evidence="1">Belongs to the LysR transcriptional regulatory family.</text>
</comment>
<keyword evidence="2" id="KW-0805">Transcription regulation</keyword>
<evidence type="ECO:0000313" key="7">
    <source>
        <dbReference type="Proteomes" id="UP001082899"/>
    </source>
</evidence>
<dbReference type="Pfam" id="PF00126">
    <property type="entry name" value="HTH_1"/>
    <property type="match status" value="1"/>
</dbReference>
<dbReference type="InterPro" id="IPR036388">
    <property type="entry name" value="WH-like_DNA-bd_sf"/>
</dbReference>
<evidence type="ECO:0000256" key="1">
    <source>
        <dbReference type="ARBA" id="ARBA00009437"/>
    </source>
</evidence>
<keyword evidence="7" id="KW-1185">Reference proteome</keyword>
<dbReference type="Pfam" id="PF03466">
    <property type="entry name" value="LysR_substrate"/>
    <property type="match status" value="1"/>
</dbReference>
<sequence>MTNRQLRAFLAIADSLSFAVAAERLNLSQPALSLAIKGLETSLGGALFVRSTRNVALSPEGETLLPLARHIIADWDNAVELLHRHFTLRLGKVSIAAMPSYAANRLPLALKVFHDRYPRVTITVHDVVNETMLEMVRNRRVEMGIGFEPAADDALNFAPLSAGRFVAVLPPDSPLATQTRVTWAQLRDTDFITLQRPSSMRALIEERLASAGHGLSVTLECHQLVTVGRMVAAGLGVSAVPTLCVAQMQELGARCVPLTNPVIQRRIGVMHRKDHALSAATQALRTILLEHASGSSDSRHE</sequence>
<dbReference type="Gene3D" id="1.10.10.10">
    <property type="entry name" value="Winged helix-like DNA-binding domain superfamily/Winged helix DNA-binding domain"/>
    <property type="match status" value="1"/>
</dbReference>
<evidence type="ECO:0000256" key="4">
    <source>
        <dbReference type="ARBA" id="ARBA00023163"/>
    </source>
</evidence>
<keyword evidence="4" id="KW-0804">Transcription</keyword>
<gene>
    <name evidence="6" type="ORF">OVY01_17810</name>
</gene>
<dbReference type="InterPro" id="IPR000847">
    <property type="entry name" value="LysR_HTH_N"/>
</dbReference>
<protein>
    <submittedName>
        <fullName evidence="6">LysR family transcriptional regulator</fullName>
    </submittedName>
</protein>
<dbReference type="SUPFAM" id="SSF46785">
    <property type="entry name" value="Winged helix' DNA-binding domain"/>
    <property type="match status" value="1"/>
</dbReference>
<dbReference type="PRINTS" id="PR00039">
    <property type="entry name" value="HTHLYSR"/>
</dbReference>
<dbReference type="PANTHER" id="PTHR30419:SF30">
    <property type="entry name" value="LYSR FAMILY TRANSCRIPTIONAL REGULATOR"/>
    <property type="match status" value="1"/>
</dbReference>
<name>A0ABT3ZR34_9BURK</name>
<evidence type="ECO:0000256" key="3">
    <source>
        <dbReference type="ARBA" id="ARBA00023125"/>
    </source>
</evidence>
<evidence type="ECO:0000259" key="5">
    <source>
        <dbReference type="PROSITE" id="PS50931"/>
    </source>
</evidence>
<dbReference type="InterPro" id="IPR005119">
    <property type="entry name" value="LysR_subst-bd"/>
</dbReference>
<comment type="caution">
    <text evidence="6">The sequence shown here is derived from an EMBL/GenBank/DDBJ whole genome shotgun (WGS) entry which is preliminary data.</text>
</comment>
<dbReference type="PANTHER" id="PTHR30419">
    <property type="entry name" value="HTH-TYPE TRANSCRIPTIONAL REGULATOR YBHD"/>
    <property type="match status" value="1"/>
</dbReference>
<reference evidence="6" key="1">
    <citation type="submission" date="2022-11" db="EMBL/GenBank/DDBJ databases">
        <title>Robbsia betulipollinis sp. nov., isolated from pollen of birch (Betula pendula).</title>
        <authorList>
            <person name="Shi H."/>
            <person name="Ambika Manirajan B."/>
            <person name="Ratering S."/>
            <person name="Geissler-Plaum R."/>
            <person name="Schnell S."/>
        </authorList>
    </citation>
    <scope>NUCLEOTIDE SEQUENCE</scope>
    <source>
        <strain evidence="6">Bb-Pol-6</strain>
    </source>
</reference>
<dbReference type="RefSeq" id="WP_267848911.1">
    <property type="nucleotide sequence ID" value="NZ_JAPMXC010000010.1"/>
</dbReference>
<dbReference type="PROSITE" id="PS50931">
    <property type="entry name" value="HTH_LYSR"/>
    <property type="match status" value="1"/>
</dbReference>
<evidence type="ECO:0000256" key="2">
    <source>
        <dbReference type="ARBA" id="ARBA00023015"/>
    </source>
</evidence>
<dbReference type="EMBL" id="JAPMXC010000010">
    <property type="protein sequence ID" value="MCY0389011.1"/>
    <property type="molecule type" value="Genomic_DNA"/>
</dbReference>
<organism evidence="6 7">
    <name type="scientific">Robbsia betulipollinis</name>
    <dbReference type="NCBI Taxonomy" id="2981849"/>
    <lineage>
        <taxon>Bacteria</taxon>
        <taxon>Pseudomonadati</taxon>
        <taxon>Pseudomonadota</taxon>
        <taxon>Betaproteobacteria</taxon>
        <taxon>Burkholderiales</taxon>
        <taxon>Burkholderiaceae</taxon>
        <taxon>Robbsia</taxon>
    </lineage>
</organism>
<keyword evidence="3" id="KW-0238">DNA-binding</keyword>
<dbReference type="InterPro" id="IPR050950">
    <property type="entry name" value="HTH-type_LysR_regulators"/>
</dbReference>
<dbReference type="SUPFAM" id="SSF53850">
    <property type="entry name" value="Periplasmic binding protein-like II"/>
    <property type="match status" value="1"/>
</dbReference>